<organism evidence="4 5">
    <name type="scientific">Reticulomyxa filosa</name>
    <dbReference type="NCBI Taxonomy" id="46433"/>
    <lineage>
        <taxon>Eukaryota</taxon>
        <taxon>Sar</taxon>
        <taxon>Rhizaria</taxon>
        <taxon>Retaria</taxon>
        <taxon>Foraminifera</taxon>
        <taxon>Monothalamids</taxon>
        <taxon>Reticulomyxidae</taxon>
        <taxon>Reticulomyxa</taxon>
    </lineage>
</organism>
<dbReference type="AlphaFoldDB" id="X6NTF9"/>
<dbReference type="InterPro" id="IPR011333">
    <property type="entry name" value="SKP1/BTB/POZ_sf"/>
</dbReference>
<evidence type="ECO:0000313" key="5">
    <source>
        <dbReference type="Proteomes" id="UP000023152"/>
    </source>
</evidence>
<evidence type="ECO:0000313" key="4">
    <source>
        <dbReference type="EMBL" id="ETO28592.1"/>
    </source>
</evidence>
<dbReference type="PANTHER" id="PTHR24413">
    <property type="entry name" value="SPECKLE-TYPE POZ PROTEIN"/>
    <property type="match status" value="1"/>
</dbReference>
<protein>
    <recommendedName>
        <fullName evidence="3">BTB domain-containing protein</fullName>
    </recommendedName>
</protein>
<keyword evidence="1" id="KW-1133">Transmembrane helix</keyword>
<name>X6NTF9_RETFI</name>
<dbReference type="SUPFAM" id="SSF54695">
    <property type="entry name" value="POZ domain"/>
    <property type="match status" value="1"/>
</dbReference>
<gene>
    <name evidence="4" type="ORF">RFI_08536</name>
</gene>
<dbReference type="Gene3D" id="3.30.710.10">
    <property type="entry name" value="Potassium Channel Kv1.1, Chain A"/>
    <property type="match status" value="1"/>
</dbReference>
<dbReference type="InterPro" id="IPR000210">
    <property type="entry name" value="BTB/POZ_dom"/>
</dbReference>
<dbReference type="Pfam" id="PF00651">
    <property type="entry name" value="BTB"/>
    <property type="match status" value="1"/>
</dbReference>
<comment type="caution">
    <text evidence="4">The sequence shown here is derived from an EMBL/GenBank/DDBJ whole genome shotgun (WGS) entry which is preliminary data.</text>
</comment>
<dbReference type="OrthoDB" id="45365at2759"/>
<dbReference type="PROSITE" id="PS50097">
    <property type="entry name" value="BTB"/>
    <property type="match status" value="1"/>
</dbReference>
<evidence type="ECO:0000256" key="1">
    <source>
        <dbReference type="SAM" id="Phobius"/>
    </source>
</evidence>
<dbReference type="SMART" id="SM00225">
    <property type="entry name" value="BTB"/>
    <property type="match status" value="1"/>
</dbReference>
<keyword evidence="1" id="KW-0472">Membrane</keyword>
<feature type="domain" description="BTB" evidence="3">
    <location>
        <begin position="64"/>
        <end position="152"/>
    </location>
</feature>
<feature type="chain" id="PRO_5004976098" description="BTB domain-containing protein" evidence="2">
    <location>
        <begin position="20"/>
        <end position="255"/>
    </location>
</feature>
<reference evidence="4 5" key="1">
    <citation type="journal article" date="2013" name="Curr. Biol.">
        <title>The Genome of the Foraminiferan Reticulomyxa filosa.</title>
        <authorList>
            <person name="Glockner G."/>
            <person name="Hulsmann N."/>
            <person name="Schleicher M."/>
            <person name="Noegel A.A."/>
            <person name="Eichinger L."/>
            <person name="Gallinger C."/>
            <person name="Pawlowski J."/>
            <person name="Sierra R."/>
            <person name="Euteneuer U."/>
            <person name="Pillet L."/>
            <person name="Moustafa A."/>
            <person name="Platzer M."/>
            <person name="Groth M."/>
            <person name="Szafranski K."/>
            <person name="Schliwa M."/>
        </authorList>
    </citation>
    <scope>NUCLEOTIDE SEQUENCE [LARGE SCALE GENOMIC DNA]</scope>
</reference>
<feature type="transmembrane region" description="Helical" evidence="1">
    <location>
        <begin position="235"/>
        <end position="253"/>
    </location>
</feature>
<accession>X6NTF9</accession>
<dbReference type="EMBL" id="ASPP01006578">
    <property type="protein sequence ID" value="ETO28592.1"/>
    <property type="molecule type" value="Genomic_DNA"/>
</dbReference>
<proteinExistence type="predicted"/>
<sequence length="255" mass="29563">MTEVDFFFLFLFCVPSLLFQERRKLWLQKKGTGDNAEKKGGRRKKTTNNFKKYWLRLVKEPQFHDVTFIVGKGKDQEVIGANKALLAIHCPVFEAMFNSSMMDSSHCLTPFFFFFKKKKKKADSEIPLPDVDPIVFRTMLHWMVSDQLRVLSITYLLPLIRLADYYQIKPLVATSCSYLKSKTITIYVVLDQALTNHHGADLGLANHNLKNQSLRVRILCNSTVADARAAIAQHLGWLFLHVFCIFLFLFFFLKK</sequence>
<dbReference type="Proteomes" id="UP000023152">
    <property type="component" value="Unassembled WGS sequence"/>
</dbReference>
<feature type="signal peptide" evidence="2">
    <location>
        <begin position="1"/>
        <end position="19"/>
    </location>
</feature>
<evidence type="ECO:0000256" key="2">
    <source>
        <dbReference type="SAM" id="SignalP"/>
    </source>
</evidence>
<keyword evidence="5" id="KW-1185">Reference proteome</keyword>
<keyword evidence="2" id="KW-0732">Signal</keyword>
<evidence type="ECO:0000259" key="3">
    <source>
        <dbReference type="PROSITE" id="PS50097"/>
    </source>
</evidence>
<keyword evidence="1" id="KW-0812">Transmembrane</keyword>